<keyword evidence="3" id="KW-1185">Reference proteome</keyword>
<keyword evidence="1" id="KW-0732">Signal</keyword>
<dbReference type="EMBL" id="VLKQ01000003">
    <property type="protein sequence ID" value="TWI13841.1"/>
    <property type="molecule type" value="Genomic_DNA"/>
</dbReference>
<proteinExistence type="predicted"/>
<sequence>MTKKQLLVLVLFVSSLSVFAQNKIENLMIHWPEEYKWKIGTNQEDETVHFMELVPEKESIDNWTIIGTMMSLKNVTGMPMDKAMNLFFDQTKTNAPEAKLTVIEKNETDKNHWILFKVEVEKYLDDPKPESQLYYIIQGESSLYVNLVGIKEKKISKPFETKWSAIFKGSKIMFQ</sequence>
<comment type="caution">
    <text evidence="2">The sequence shown here is derived from an EMBL/GenBank/DDBJ whole genome shotgun (WGS) entry which is preliminary data.</text>
</comment>
<protein>
    <recommendedName>
        <fullName evidence="4">PsbP protein</fullName>
    </recommendedName>
</protein>
<gene>
    <name evidence="2" type="ORF">IP98_00993</name>
</gene>
<evidence type="ECO:0000313" key="3">
    <source>
        <dbReference type="Proteomes" id="UP000319848"/>
    </source>
</evidence>
<evidence type="ECO:0000256" key="1">
    <source>
        <dbReference type="SAM" id="SignalP"/>
    </source>
</evidence>
<organism evidence="2 3">
    <name type="scientific">Flavobacterium cauense R2A-7</name>
    <dbReference type="NCBI Taxonomy" id="1341154"/>
    <lineage>
        <taxon>Bacteria</taxon>
        <taxon>Pseudomonadati</taxon>
        <taxon>Bacteroidota</taxon>
        <taxon>Flavobacteriia</taxon>
        <taxon>Flavobacteriales</taxon>
        <taxon>Flavobacteriaceae</taxon>
        <taxon>Flavobacterium</taxon>
    </lineage>
</organism>
<dbReference type="AlphaFoldDB" id="V6RW55"/>
<feature type="chain" id="PRO_5030178573" description="PsbP protein" evidence="1">
    <location>
        <begin position="21"/>
        <end position="175"/>
    </location>
</feature>
<feature type="signal peptide" evidence="1">
    <location>
        <begin position="1"/>
        <end position="20"/>
    </location>
</feature>
<evidence type="ECO:0000313" key="2">
    <source>
        <dbReference type="EMBL" id="TWI13841.1"/>
    </source>
</evidence>
<dbReference type="STRING" id="1341154.FCR2A7T_21190"/>
<name>V6RW55_9FLAO</name>
<accession>V6RW55</accession>
<evidence type="ECO:0008006" key="4">
    <source>
        <dbReference type="Google" id="ProtNLM"/>
    </source>
</evidence>
<reference evidence="2 3" key="1">
    <citation type="journal article" date="2015" name="Stand. Genomic Sci.">
        <title>Genomic Encyclopedia of Bacterial and Archaeal Type Strains, Phase III: the genomes of soil and plant-associated and newly described type strains.</title>
        <authorList>
            <person name="Whitman W.B."/>
            <person name="Woyke T."/>
            <person name="Klenk H.P."/>
            <person name="Zhou Y."/>
            <person name="Lilburn T.G."/>
            <person name="Beck B.J."/>
            <person name="De Vos P."/>
            <person name="Vandamme P."/>
            <person name="Eisen J.A."/>
            <person name="Garrity G."/>
            <person name="Hugenholtz P."/>
            <person name="Kyrpides N.C."/>
        </authorList>
    </citation>
    <scope>NUCLEOTIDE SEQUENCE [LARGE SCALE GENOMIC DNA]</scope>
    <source>
        <strain evidence="2 3">CGMCC 1.7270</strain>
    </source>
</reference>
<dbReference type="Proteomes" id="UP000319848">
    <property type="component" value="Unassembled WGS sequence"/>
</dbReference>